<protein>
    <submittedName>
        <fullName evidence="2">Retinoschisin-like isoform X2</fullName>
    </submittedName>
</protein>
<dbReference type="Gene3D" id="2.60.120.740">
    <property type="match status" value="1"/>
</dbReference>
<dbReference type="SUPFAM" id="SSF49265">
    <property type="entry name" value="Fibronectin type III"/>
    <property type="match status" value="1"/>
</dbReference>
<comment type="caution">
    <text evidence="1">Lacks conserved residue(s) required for the propagation of feature annotation.</text>
</comment>
<name>A0A6S7IZA8_PARCT</name>
<dbReference type="InterPro" id="IPR013783">
    <property type="entry name" value="Ig-like_fold"/>
</dbReference>
<keyword evidence="3" id="KW-1185">Reference proteome</keyword>
<evidence type="ECO:0000256" key="1">
    <source>
        <dbReference type="PROSITE-ProRule" id="PRU00196"/>
    </source>
</evidence>
<comment type="caution">
    <text evidence="2">The sequence shown here is derived from an EMBL/GenBank/DDBJ whole genome shotgun (WGS) entry which is preliminary data.</text>
</comment>
<dbReference type="PROSITE" id="PS50853">
    <property type="entry name" value="FN3"/>
    <property type="match status" value="1"/>
</dbReference>
<dbReference type="Gene3D" id="2.60.120.260">
    <property type="entry name" value="Galactose-binding domain-like"/>
    <property type="match status" value="1"/>
</dbReference>
<dbReference type="InterPro" id="IPR008979">
    <property type="entry name" value="Galactose-bd-like_sf"/>
</dbReference>
<dbReference type="Pfam" id="PF00754">
    <property type="entry name" value="F5_F8_type_C"/>
    <property type="match status" value="1"/>
</dbReference>
<dbReference type="InterPro" id="IPR036772">
    <property type="entry name" value="SRCR-like_dom_sf"/>
</dbReference>
<evidence type="ECO:0000313" key="3">
    <source>
        <dbReference type="Proteomes" id="UP001152795"/>
    </source>
</evidence>
<sequence length="452" mass="50665">MEDVHCSPKQKMVVKSADYGDFNKNGAFNDDQNIDTTCSKLTNCQVKSRCGGNRSCELTMDKNLLASQYCSDTLKEIYTKYTCVDAYGSSTITTAPRIRLSRRNTGFIEIRNGSTWRRVVEENWDKNRQKMLCQHLGFEETADNKIVTKQLGSGQNIATGDFVCYNTIQPSGTSCCIHLEPSTSPPSTKITDVQCKICDKPLLHDTNDFPDSVFSGSGDPNDNYERARITKGGWCPWGSGTRYLMLDLQKQYHITQVVVMADSSQTRWSSSYSLKYSHNKTLVDGSSAIPIKGNKYGFKASTTNLTIYNVRYLKIESTDNQNFCLRIELCGEVQTPAPVKNINVSPSDYSARVTWEIPTPQDSTYITHYLIYLNNKFVKEISRAMYGTEFNILPLKPNTENTFGIQTKDGSVQGGTYVSETFTTKQAEPFTYGSIAISYSSLTISKPPAYIK</sequence>
<dbReference type="InterPro" id="IPR000922">
    <property type="entry name" value="Lectin_gal-bd_dom"/>
</dbReference>
<dbReference type="SUPFAM" id="SSF49785">
    <property type="entry name" value="Galactose-binding domain-like"/>
    <property type="match status" value="1"/>
</dbReference>
<dbReference type="PROSITE" id="PS50228">
    <property type="entry name" value="SUEL_LECTIN"/>
    <property type="match status" value="1"/>
</dbReference>
<dbReference type="GO" id="GO:0030246">
    <property type="term" value="F:carbohydrate binding"/>
    <property type="evidence" value="ECO:0007669"/>
    <property type="project" value="InterPro"/>
</dbReference>
<dbReference type="Gene3D" id="3.10.250.10">
    <property type="entry name" value="SRCR-like domain"/>
    <property type="match status" value="1"/>
</dbReference>
<dbReference type="InterPro" id="IPR043159">
    <property type="entry name" value="Lectin_gal-bd_sf"/>
</dbReference>
<dbReference type="InterPro" id="IPR036116">
    <property type="entry name" value="FN3_sf"/>
</dbReference>
<dbReference type="SUPFAM" id="SSF56487">
    <property type="entry name" value="SRCR-like"/>
    <property type="match status" value="1"/>
</dbReference>
<dbReference type="AlphaFoldDB" id="A0A6S7IZA8"/>
<dbReference type="Gene3D" id="2.60.40.10">
    <property type="entry name" value="Immunoglobulins"/>
    <property type="match status" value="1"/>
</dbReference>
<dbReference type="Pfam" id="PF02140">
    <property type="entry name" value="SUEL_Lectin"/>
    <property type="match status" value="1"/>
</dbReference>
<dbReference type="PROSITE" id="PS50287">
    <property type="entry name" value="SRCR_2"/>
    <property type="match status" value="1"/>
</dbReference>
<gene>
    <name evidence="2" type="ORF">PACLA_8A011746</name>
</gene>
<accession>A0A6S7IZA8</accession>
<dbReference type="InterPro" id="IPR001190">
    <property type="entry name" value="SRCR"/>
</dbReference>
<reference evidence="2" key="1">
    <citation type="submission" date="2020-04" db="EMBL/GenBank/DDBJ databases">
        <authorList>
            <person name="Alioto T."/>
            <person name="Alioto T."/>
            <person name="Gomez Garrido J."/>
        </authorList>
    </citation>
    <scope>NUCLEOTIDE SEQUENCE</scope>
    <source>
        <strain evidence="2">A484AB</strain>
    </source>
</reference>
<dbReference type="InterPro" id="IPR000421">
    <property type="entry name" value="FA58C"/>
</dbReference>
<dbReference type="Proteomes" id="UP001152795">
    <property type="component" value="Unassembled WGS sequence"/>
</dbReference>
<dbReference type="CDD" id="cd00063">
    <property type="entry name" value="FN3"/>
    <property type="match status" value="1"/>
</dbReference>
<dbReference type="InterPro" id="IPR003961">
    <property type="entry name" value="FN3_dom"/>
</dbReference>
<evidence type="ECO:0000313" key="2">
    <source>
        <dbReference type="EMBL" id="CAB4024816.1"/>
    </source>
</evidence>
<dbReference type="Pfam" id="PF00530">
    <property type="entry name" value="SRCR"/>
    <property type="match status" value="1"/>
</dbReference>
<dbReference type="GO" id="GO:0016020">
    <property type="term" value="C:membrane"/>
    <property type="evidence" value="ECO:0007669"/>
    <property type="project" value="InterPro"/>
</dbReference>
<dbReference type="SMART" id="SM00060">
    <property type="entry name" value="FN3"/>
    <property type="match status" value="1"/>
</dbReference>
<organism evidence="2 3">
    <name type="scientific">Paramuricea clavata</name>
    <name type="common">Red gorgonian</name>
    <name type="synonym">Violescent sea-whip</name>
    <dbReference type="NCBI Taxonomy" id="317549"/>
    <lineage>
        <taxon>Eukaryota</taxon>
        <taxon>Metazoa</taxon>
        <taxon>Cnidaria</taxon>
        <taxon>Anthozoa</taxon>
        <taxon>Octocorallia</taxon>
        <taxon>Malacalcyonacea</taxon>
        <taxon>Plexauridae</taxon>
        <taxon>Paramuricea</taxon>
    </lineage>
</organism>
<proteinExistence type="predicted"/>
<dbReference type="EMBL" id="CACRXK020013254">
    <property type="protein sequence ID" value="CAB4024816.1"/>
    <property type="molecule type" value="Genomic_DNA"/>
</dbReference>
<dbReference type="OrthoDB" id="10406700at2759"/>